<feature type="domain" description="EF-hand" evidence="2">
    <location>
        <begin position="32"/>
        <end position="67"/>
    </location>
</feature>
<feature type="compositionally biased region" description="Low complexity" evidence="1">
    <location>
        <begin position="200"/>
        <end position="213"/>
    </location>
</feature>
<feature type="compositionally biased region" description="Low complexity" evidence="1">
    <location>
        <begin position="1400"/>
        <end position="1418"/>
    </location>
</feature>
<feature type="compositionally biased region" description="Low complexity" evidence="1">
    <location>
        <begin position="916"/>
        <end position="928"/>
    </location>
</feature>
<feature type="region of interest" description="Disordered" evidence="1">
    <location>
        <begin position="1739"/>
        <end position="1805"/>
    </location>
</feature>
<feature type="compositionally biased region" description="Basic and acidic residues" evidence="1">
    <location>
        <begin position="1388"/>
        <end position="1399"/>
    </location>
</feature>
<feature type="compositionally biased region" description="Gly residues" evidence="1">
    <location>
        <begin position="836"/>
        <end position="845"/>
    </location>
</feature>
<feature type="compositionally biased region" description="Low complexity" evidence="1">
    <location>
        <begin position="1194"/>
        <end position="1207"/>
    </location>
</feature>
<dbReference type="InterPro" id="IPR011992">
    <property type="entry name" value="EF-hand-dom_pair"/>
</dbReference>
<feature type="region of interest" description="Disordered" evidence="1">
    <location>
        <begin position="1654"/>
        <end position="1694"/>
    </location>
</feature>
<dbReference type="Gene3D" id="1.10.238.10">
    <property type="entry name" value="EF-hand"/>
    <property type="match status" value="1"/>
</dbReference>
<feature type="compositionally biased region" description="Low complexity" evidence="1">
    <location>
        <begin position="515"/>
        <end position="532"/>
    </location>
</feature>
<feature type="compositionally biased region" description="Gly residues" evidence="1">
    <location>
        <begin position="716"/>
        <end position="730"/>
    </location>
</feature>
<feature type="compositionally biased region" description="Low complexity" evidence="1">
    <location>
        <begin position="1739"/>
        <end position="1762"/>
    </location>
</feature>
<organism evidence="3 4">
    <name type="scientific">Chlamydomonas schloesseri</name>
    <dbReference type="NCBI Taxonomy" id="2026947"/>
    <lineage>
        <taxon>Eukaryota</taxon>
        <taxon>Viridiplantae</taxon>
        <taxon>Chlorophyta</taxon>
        <taxon>core chlorophytes</taxon>
        <taxon>Chlorophyceae</taxon>
        <taxon>CS clade</taxon>
        <taxon>Chlamydomonadales</taxon>
        <taxon>Chlamydomonadaceae</taxon>
        <taxon>Chlamydomonas</taxon>
    </lineage>
</organism>
<feature type="compositionally biased region" description="Gly residues" evidence="1">
    <location>
        <begin position="455"/>
        <end position="465"/>
    </location>
</feature>
<feature type="region of interest" description="Disordered" evidence="1">
    <location>
        <begin position="753"/>
        <end position="793"/>
    </location>
</feature>
<protein>
    <recommendedName>
        <fullName evidence="2">EF-hand domain-containing protein</fullName>
    </recommendedName>
</protein>
<feature type="region of interest" description="Disordered" evidence="1">
    <location>
        <begin position="1250"/>
        <end position="1421"/>
    </location>
</feature>
<dbReference type="InterPro" id="IPR002048">
    <property type="entry name" value="EF_hand_dom"/>
</dbReference>
<reference evidence="3" key="1">
    <citation type="journal article" date="2020" name="bioRxiv">
        <title>Comparative genomics of Chlamydomonas.</title>
        <authorList>
            <person name="Craig R.J."/>
            <person name="Hasan A.R."/>
            <person name="Ness R.W."/>
            <person name="Keightley P.D."/>
        </authorList>
    </citation>
    <scope>NUCLEOTIDE SEQUENCE</scope>
    <source>
        <strain evidence="3">CCAP 11/173</strain>
    </source>
</reference>
<dbReference type="EMBL" id="JAEHOD010000012">
    <property type="protein sequence ID" value="KAG2450149.1"/>
    <property type="molecule type" value="Genomic_DNA"/>
</dbReference>
<gene>
    <name evidence="3" type="ORF">HYH02_000251</name>
</gene>
<evidence type="ECO:0000313" key="3">
    <source>
        <dbReference type="EMBL" id="KAG2450149.1"/>
    </source>
</evidence>
<feature type="compositionally biased region" description="Low complexity" evidence="1">
    <location>
        <begin position="1099"/>
        <end position="1116"/>
    </location>
</feature>
<feature type="compositionally biased region" description="Gly residues" evidence="1">
    <location>
        <begin position="1548"/>
        <end position="1557"/>
    </location>
</feature>
<feature type="region of interest" description="Disordered" evidence="1">
    <location>
        <begin position="809"/>
        <end position="856"/>
    </location>
</feature>
<feature type="region of interest" description="Disordered" evidence="1">
    <location>
        <begin position="1099"/>
        <end position="1230"/>
    </location>
</feature>
<feature type="region of interest" description="Disordered" evidence="1">
    <location>
        <begin position="429"/>
        <end position="476"/>
    </location>
</feature>
<feature type="region of interest" description="Disordered" evidence="1">
    <location>
        <begin position="174"/>
        <end position="221"/>
    </location>
</feature>
<feature type="compositionally biased region" description="Gly residues" evidence="1">
    <location>
        <begin position="765"/>
        <end position="780"/>
    </location>
</feature>
<keyword evidence="4" id="KW-1185">Reference proteome</keyword>
<feature type="region of interest" description="Disordered" evidence="1">
    <location>
        <begin position="944"/>
        <end position="972"/>
    </location>
</feature>
<feature type="compositionally biased region" description="Gly residues" evidence="1">
    <location>
        <begin position="536"/>
        <end position="546"/>
    </location>
</feature>
<feature type="region of interest" description="Disordered" evidence="1">
    <location>
        <begin position="890"/>
        <end position="931"/>
    </location>
</feature>
<name>A0A835WLU7_9CHLO</name>
<comment type="caution">
    <text evidence="3">The sequence shown here is derived from an EMBL/GenBank/DDBJ whole genome shotgun (WGS) entry which is preliminary data.</text>
</comment>
<feature type="compositionally biased region" description="Polar residues" evidence="1">
    <location>
        <begin position="1792"/>
        <end position="1805"/>
    </location>
</feature>
<feature type="region of interest" description="Disordered" evidence="1">
    <location>
        <begin position="1548"/>
        <end position="1615"/>
    </location>
</feature>
<dbReference type="GO" id="GO:0005509">
    <property type="term" value="F:calcium ion binding"/>
    <property type="evidence" value="ECO:0007669"/>
    <property type="project" value="InterPro"/>
</dbReference>
<evidence type="ECO:0000259" key="2">
    <source>
        <dbReference type="PROSITE" id="PS50222"/>
    </source>
</evidence>
<dbReference type="Proteomes" id="UP000613740">
    <property type="component" value="Unassembled WGS sequence"/>
</dbReference>
<feature type="region of interest" description="Disordered" evidence="1">
    <location>
        <begin position="1700"/>
        <end position="1719"/>
    </location>
</feature>
<feature type="region of interest" description="Disordered" evidence="1">
    <location>
        <begin position="515"/>
        <end position="561"/>
    </location>
</feature>
<accession>A0A835WLU7</accession>
<feature type="compositionally biased region" description="Low complexity" evidence="1">
    <location>
        <begin position="1659"/>
        <end position="1670"/>
    </location>
</feature>
<dbReference type="SUPFAM" id="SSF47473">
    <property type="entry name" value="EF-hand"/>
    <property type="match status" value="1"/>
</dbReference>
<sequence>MDSPDSHLSQAALLVQRKKDKSLTWQPYLTNDGKQDLQELWERLDITRKGFITYDELHAAVNEAAGRTVSSAALQPLACRMDATTRQGRRITHADFTEYMAQQLLGDQCYQEALRAEQGPLLVEVGYKLYELLKIYKRKQMLKDAMGGNDSIKRLLTLAQVPVQRHARRRGQVGFGLLSGSPATDGGGGGGGSPPRDGRVSPSSHPRSPSRGHGCADLSAGHSPMLAMAAGGGSGAGGGGSPALRSKSFAFGSPAAATGTGAGPGAHAHAHSRHGGVQLVPSSPPLGAAAAAAAAAAGRADRSPSLIPRPVRMGATPAAAGPRHVGAAAAAAAGSGHGEVPAGFIQHTDGEWPGPEVEARLARGAGPGAVSEGGGAGAGAGAGDHLFDHHCHVMSHGEIEVAAARARQRRELRVTAAVGGAPHVITVCSLGQGPSPSPSGEAHPLQRPASAAGWLHGGGDPGSPGGSPLRSPVRRPGTACAAVRTVSTSAAFCGHSRTPQAAAVAASVGATRVAAARRSTSPGPSAGGPSNSTHGVGAGGGTGLGPPVGSPAHAHSLRRGAGAEAATTAAAVAAAEAGGGGGAGAAAAGGAVNSCASSAALSAPYGHYGGYAGGGNGGAGPLWRSNGLLGEVLHSLDRAGLAELDGGLQQQAAMQAAAATAGTAAVAAGTDALVAGEASMAAALASVLMSSTSLGSSQLRARQLSKSMSSRAGPAAGAGGGGGGGGGGGATMPARPHTSMAFYRSGVDGGGQQPYHSAVVAPAGSAGGAAHGGSGGGARGGWNDEQEDEGGGARDAVVAGWWGEIAPTAHLPRHQGRASPAMLGSSHGSSQLATGTTGGGGGGPGQRAPRGAPNFMAGTPSAKALYLDVSDSVEDDPLLAQLPNWIRKGIGLPPAAPPPPPPPERHPPGASPAPTAPAAGLLLPDPTAQPEDYQLTYDRTSLDGDISEVLPTGGVSPRSGGGGGGGQAQLLHSAPGSASLLESGSLSAVSSSLAAGAAPGAEPGGSSTDTDAVVAAAMARLAALSKRSSRLNMPRYVPFGGDADAVVEEVTEEGEACSPKHARSGRGADGIFATAPGLLELPQVGAGQGQGPVVVVLAPLPRSRPGSPARSGSPGAQRPRSRPGSASRFSPILGEPTPIIMIGPPPQPPQPPQPPPPAPAQSDAAATRSVDGAGGGNHCAPASAADRGGGSSDGGDWSAMGGLSFDAGLGGGGDSIERDTASKGAPAATPESLVAWEASVVSQRGSIGHGALLSRDSEGAIGEGQAEVEDDAETGEQQLLLGGIAGLWSGRPGSGRAGSPPPHQLSQLIPDPLAPAAGGAVGGSGGGGACSGRPGSASPHAQARTAGSGSGPGQRGNRGPSVSFRLAGAGATDTVDGAGEPRAVQIPDDARSAGCRDVDTAAAAAASTAGRRSAGRASPMPPFISGQRPVSPGGLPLAFQVLAAAEAAVAVEEEAEAEGPGGGGVAAAAWVLGDTPAGGAAAAAGAPAAVRLNRTALLRLSSQYGVELAEVAAAALGLSCTSPAAQAAVAQQLLSALSAGELGGAISGGNGGVAGGGEPRRQRRSRSPSPPARSPHGANPAAGRVRPRSAAAALGASSNTGRKQHPQPAVKQQQGGVYALPADALAASRRLRLGAGFVSRVSPHTHEAAAYGPDALRGSSAQPARPQSAAGHAPRGKPGVVRAGPGQDVGAAHRPRSALALAPPPRTAPSIHNTRTQPVLRGTEVASLLRATGVAARVSSGAAGPGTGAKASGVAASGVPGTPAARQGVCGGSEAERQRAPALLTSHVAFARSQSTAGADSATRG</sequence>
<feature type="compositionally biased region" description="Low complexity" evidence="1">
    <location>
        <begin position="1367"/>
        <end position="1378"/>
    </location>
</feature>
<feature type="region of interest" description="Disordered" evidence="1">
    <location>
        <begin position="699"/>
        <end position="736"/>
    </location>
</feature>
<dbReference type="PROSITE" id="PS50222">
    <property type="entry name" value="EF_HAND_2"/>
    <property type="match status" value="1"/>
</dbReference>
<evidence type="ECO:0000256" key="1">
    <source>
        <dbReference type="SAM" id="MobiDB-lite"/>
    </source>
</evidence>
<proteinExistence type="predicted"/>
<dbReference type="OrthoDB" id="186625at2759"/>
<feature type="compositionally biased region" description="Gly residues" evidence="1">
    <location>
        <begin position="1319"/>
        <end position="1330"/>
    </location>
</feature>
<feature type="compositionally biased region" description="Pro residues" evidence="1">
    <location>
        <begin position="1143"/>
        <end position="1159"/>
    </location>
</feature>
<feature type="compositionally biased region" description="Low complexity" evidence="1">
    <location>
        <begin position="431"/>
        <end position="440"/>
    </location>
</feature>
<feature type="region of interest" description="Disordered" evidence="1">
    <location>
        <begin position="255"/>
        <end position="275"/>
    </location>
</feature>
<feature type="compositionally biased region" description="Low complexity" evidence="1">
    <location>
        <begin position="466"/>
        <end position="476"/>
    </location>
</feature>
<evidence type="ECO:0000313" key="4">
    <source>
        <dbReference type="Proteomes" id="UP000613740"/>
    </source>
</evidence>